<keyword evidence="3" id="KW-1185">Reference proteome</keyword>
<keyword evidence="1" id="KW-0732">Signal</keyword>
<dbReference type="RefSeq" id="XP_018751475.1">
    <property type="nucleotide sequence ID" value="XM_018905029.1"/>
</dbReference>
<dbReference type="RefSeq" id="XP_018751474.1">
    <property type="nucleotide sequence ID" value="XM_018905028.1"/>
</dbReference>
<reference evidence="2 3" key="1">
    <citation type="journal article" date="2010" name="Nature">
        <title>Comparative genomics reveals mobile pathogenicity chromosomes in Fusarium.</title>
        <authorList>
            <person name="Ma L.J."/>
            <person name="van der Does H.C."/>
            <person name="Borkovich K.A."/>
            <person name="Coleman J.J."/>
            <person name="Daboussi M.J."/>
            <person name="Di Pietro A."/>
            <person name="Dufresne M."/>
            <person name="Freitag M."/>
            <person name="Grabherr M."/>
            <person name="Henrissat B."/>
            <person name="Houterman P.M."/>
            <person name="Kang S."/>
            <person name="Shim W.B."/>
            <person name="Woloshuk C."/>
            <person name="Xie X."/>
            <person name="Xu J.R."/>
            <person name="Antoniw J."/>
            <person name="Baker S.E."/>
            <person name="Bluhm B.H."/>
            <person name="Breakspear A."/>
            <person name="Brown D.W."/>
            <person name="Butchko R.A."/>
            <person name="Chapman S."/>
            <person name="Coulson R."/>
            <person name="Coutinho P.M."/>
            <person name="Danchin E.G."/>
            <person name="Diener A."/>
            <person name="Gale L.R."/>
            <person name="Gardiner D.M."/>
            <person name="Goff S."/>
            <person name="Hammond-Kosack K.E."/>
            <person name="Hilburn K."/>
            <person name="Hua-Van A."/>
            <person name="Jonkers W."/>
            <person name="Kazan K."/>
            <person name="Kodira C.D."/>
            <person name="Koehrsen M."/>
            <person name="Kumar L."/>
            <person name="Lee Y.H."/>
            <person name="Li L."/>
            <person name="Manners J.M."/>
            <person name="Miranda-Saavedra D."/>
            <person name="Mukherjee M."/>
            <person name="Park G."/>
            <person name="Park J."/>
            <person name="Park S.Y."/>
            <person name="Proctor R.H."/>
            <person name="Regev A."/>
            <person name="Ruiz-Roldan M.C."/>
            <person name="Sain D."/>
            <person name="Sakthikumar S."/>
            <person name="Sykes S."/>
            <person name="Schwartz D.C."/>
            <person name="Turgeon B.G."/>
            <person name="Wapinski I."/>
            <person name="Yoder O."/>
            <person name="Young S."/>
            <person name="Zeng Q."/>
            <person name="Zhou S."/>
            <person name="Galagan J."/>
            <person name="Cuomo C.A."/>
            <person name="Kistler H.C."/>
            <person name="Rep M."/>
        </authorList>
    </citation>
    <scope>NUCLEOTIDE SEQUENCE [LARGE SCALE GENOMIC DNA]</scope>
    <source>
        <strain evidence="2">7600</strain>
        <strain evidence="3">M3125 / FGSC 7600</strain>
    </source>
</reference>
<evidence type="ECO:0000313" key="3">
    <source>
        <dbReference type="Proteomes" id="UP000009096"/>
    </source>
</evidence>
<organism evidence="2 3">
    <name type="scientific">Gibberella moniliformis (strain M3125 / FGSC 7600)</name>
    <name type="common">Maize ear and stalk rot fungus</name>
    <name type="synonym">Fusarium verticillioides</name>
    <dbReference type="NCBI Taxonomy" id="334819"/>
    <lineage>
        <taxon>Eukaryota</taxon>
        <taxon>Fungi</taxon>
        <taxon>Dikarya</taxon>
        <taxon>Ascomycota</taxon>
        <taxon>Pezizomycotina</taxon>
        <taxon>Sordariomycetes</taxon>
        <taxon>Hypocreomycetidae</taxon>
        <taxon>Hypocreales</taxon>
        <taxon>Nectriaceae</taxon>
        <taxon>Fusarium</taxon>
        <taxon>Fusarium fujikuroi species complex</taxon>
    </lineage>
</organism>
<reference evidence="2" key="2">
    <citation type="submission" date="2013-11" db="EMBL/GenBank/DDBJ databases">
        <authorList>
            <consortium name="The Broad Institute Genome Sequencing Platform"/>
            <person name="Ma L.-J."/>
            <person name="Corby-Kistler H."/>
            <person name="Broz K."/>
            <person name="Gale L.R."/>
            <person name="Jonkers W."/>
            <person name="O'Donnell K."/>
            <person name="Ploetz R."/>
            <person name="Steinberg C."/>
            <person name="Schwartz D.C."/>
            <person name="VanEtten H."/>
            <person name="Zhou S."/>
            <person name="Young S.K."/>
            <person name="Zeng Q."/>
            <person name="Gargeya S."/>
            <person name="Fitzgerald M."/>
            <person name="Abouelleil A."/>
            <person name="Alvarado L."/>
            <person name="Chapman S.B."/>
            <person name="Gainer-Dewar J."/>
            <person name="Goldberg J."/>
            <person name="Griggs A."/>
            <person name="Gujja S."/>
            <person name="Hansen M."/>
            <person name="Howarth C."/>
            <person name="Imamovic A."/>
            <person name="Ireland A."/>
            <person name="Larimer J."/>
            <person name="McCowan C."/>
            <person name="Murphy C."/>
            <person name="Pearson M."/>
            <person name="Poon T.W."/>
            <person name="Priest M."/>
            <person name="Roberts A."/>
            <person name="Saif S."/>
            <person name="Shea T."/>
            <person name="Sykes S."/>
            <person name="Wortman J."/>
            <person name="Nusbaum C."/>
            <person name="Birren B."/>
        </authorList>
    </citation>
    <scope>NUCLEOTIDE SEQUENCE</scope>
    <source>
        <strain evidence="2">7600</strain>
    </source>
</reference>
<name>W7M116_GIBM7</name>
<dbReference type="AlphaFoldDB" id="W7M116"/>
<dbReference type="EMBL" id="DS022248">
    <property type="protein sequence ID" value="EWG45283.1"/>
    <property type="molecule type" value="Genomic_DNA"/>
</dbReference>
<accession>W7M116</accession>
<dbReference type="VEuPathDB" id="FungiDB:FVEG_15812"/>
<protein>
    <submittedName>
        <fullName evidence="2">Uncharacterized protein</fullName>
    </submittedName>
</protein>
<evidence type="ECO:0000256" key="1">
    <source>
        <dbReference type="SAM" id="SignalP"/>
    </source>
</evidence>
<feature type="signal peptide" evidence="1">
    <location>
        <begin position="1"/>
        <end position="21"/>
    </location>
</feature>
<proteinExistence type="predicted"/>
<dbReference type="GeneID" id="30072688"/>
<evidence type="ECO:0000313" key="2">
    <source>
        <dbReference type="EMBL" id="EWG45283.1"/>
    </source>
</evidence>
<dbReference type="EMBL" id="DS022248">
    <property type="protein sequence ID" value="EWG45284.1"/>
    <property type="molecule type" value="Genomic_DNA"/>
</dbReference>
<dbReference type="KEGG" id="fvr:FVEG_15812"/>
<feature type="chain" id="PRO_5010156245" evidence="1">
    <location>
        <begin position="22"/>
        <end position="118"/>
    </location>
</feature>
<dbReference type="Proteomes" id="UP000009096">
    <property type="component" value="Chromosome 2"/>
</dbReference>
<gene>
    <name evidence="2" type="ORF">FVEG_15812</name>
</gene>
<sequence>MPVMVVFFVTWFYHVHNMTTANQPLVIDRYVIKMKEAIRRPGNCETKGKSGTEIWTYVFIKQQSVLSQLSKGDFILTLVRAILGSREKLFVNTSSAAFGLASILVHKIRQKTQGKSFK</sequence>